<name>A0A6A3GKL7_9STRA</name>
<organism evidence="1 2">
    <name type="scientific">Phytophthora fragariae</name>
    <dbReference type="NCBI Taxonomy" id="53985"/>
    <lineage>
        <taxon>Eukaryota</taxon>
        <taxon>Sar</taxon>
        <taxon>Stramenopiles</taxon>
        <taxon>Oomycota</taxon>
        <taxon>Peronosporomycetes</taxon>
        <taxon>Peronosporales</taxon>
        <taxon>Peronosporaceae</taxon>
        <taxon>Phytophthora</taxon>
    </lineage>
</organism>
<feature type="non-terminal residue" evidence="1">
    <location>
        <position position="1"/>
    </location>
</feature>
<evidence type="ECO:0000313" key="1">
    <source>
        <dbReference type="EMBL" id="KAE8959544.1"/>
    </source>
</evidence>
<dbReference type="EMBL" id="QXFW01006315">
    <property type="protein sequence ID" value="KAE8959544.1"/>
    <property type="molecule type" value="Genomic_DNA"/>
</dbReference>
<proteinExistence type="predicted"/>
<dbReference type="Proteomes" id="UP000460718">
    <property type="component" value="Unassembled WGS sequence"/>
</dbReference>
<dbReference type="AlphaFoldDB" id="A0A6A3GKL7"/>
<accession>A0A6A3GKL7</accession>
<evidence type="ECO:0000313" key="2">
    <source>
        <dbReference type="Proteomes" id="UP000460718"/>
    </source>
</evidence>
<comment type="caution">
    <text evidence="1">The sequence shown here is derived from an EMBL/GenBank/DDBJ whole genome shotgun (WGS) entry which is preliminary data.</text>
</comment>
<gene>
    <name evidence="1" type="ORF">PF011_g30392</name>
</gene>
<protein>
    <submittedName>
        <fullName evidence="1">Uncharacterized protein</fullName>
    </submittedName>
</protein>
<reference evidence="1 2" key="1">
    <citation type="submission" date="2018-09" db="EMBL/GenBank/DDBJ databases">
        <title>Genomic investigation of the strawberry pathogen Phytophthora fragariae indicates pathogenicity is determined by transcriptional variation in three key races.</title>
        <authorList>
            <person name="Adams T.M."/>
            <person name="Armitage A.D."/>
            <person name="Sobczyk M.K."/>
            <person name="Bates H.J."/>
            <person name="Dunwell J.M."/>
            <person name="Nellist C.F."/>
            <person name="Harrison R.J."/>
        </authorList>
    </citation>
    <scope>NUCLEOTIDE SEQUENCE [LARGE SCALE GENOMIC DNA]</scope>
    <source>
        <strain evidence="1 2">SCRP245</strain>
    </source>
</reference>
<sequence length="40" mass="4418">TRPDEGRGRSAQLSRLSFYTHWAISICASEQPSPRKSGPS</sequence>